<reference evidence="1" key="2">
    <citation type="submission" date="2020-03" db="EMBL/GenBank/DDBJ databases">
        <title>Flavobacteriaceae bacterium strain TP-CH-4, a member of the family Flavobacteriaceae isolated from a deep-sea seamount.</title>
        <authorList>
            <person name="Zhang D.-C."/>
        </authorList>
    </citation>
    <scope>NUCLEOTIDE SEQUENCE</scope>
    <source>
        <strain evidence="1">TP-CH-4</strain>
    </source>
</reference>
<sequence length="250" mass="29729">MSKDVTDDGYEFMVNQKPTQESIKKFKAGDFKDYIPHILTDKQTFIQCFKYNDGQKTYIIPEPNPIVIYFSNAQVNLADIKESREKLMEALNYGKGDLGNAMNSFYNFFGHVSNYVTSLFNSLEAFLNHQIPNDFEYKRVSKKNTEIYNKEQIQRQIQFEEKIKKVIPQVKNKSFHRHHAHKFETILRFKEFRDEIVHTKVDRKTAPNYYKELFTKSLDFDYLKTIFTVKDYLNYYEPDLIVKCDCGADY</sequence>
<keyword evidence="2" id="KW-1185">Reference proteome</keyword>
<dbReference type="AlphaFoldDB" id="A0A967E7E5"/>
<protein>
    <submittedName>
        <fullName evidence="1">Uncharacterized protein</fullName>
    </submittedName>
</protein>
<proteinExistence type="predicted"/>
<dbReference type="RefSeq" id="WP_152574663.1">
    <property type="nucleotide sequence ID" value="NZ_VIKU02000003.1"/>
</dbReference>
<evidence type="ECO:0000313" key="2">
    <source>
        <dbReference type="Proteomes" id="UP000707206"/>
    </source>
</evidence>
<evidence type="ECO:0000313" key="1">
    <source>
        <dbReference type="EMBL" id="NHF60169.1"/>
    </source>
</evidence>
<comment type="caution">
    <text evidence="1">The sequence shown here is derived from an EMBL/GenBank/DDBJ whole genome shotgun (WGS) entry which is preliminary data.</text>
</comment>
<name>A0A967E7E5_9FLAO</name>
<gene>
    <name evidence="1" type="ORF">FK220_012500</name>
</gene>
<organism evidence="1 2">
    <name type="scientific">Pelagihabitans pacificus</name>
    <dbReference type="NCBI Taxonomy" id="2696054"/>
    <lineage>
        <taxon>Bacteria</taxon>
        <taxon>Pseudomonadati</taxon>
        <taxon>Bacteroidota</taxon>
        <taxon>Flavobacteriia</taxon>
        <taxon>Flavobacteriales</taxon>
        <taxon>Flavobacteriaceae</taxon>
        <taxon>Pelagihabitans</taxon>
    </lineage>
</organism>
<reference evidence="1" key="1">
    <citation type="submission" date="2019-07" db="EMBL/GenBank/DDBJ databases">
        <authorList>
            <person name="De-Chao Zhang Q."/>
        </authorList>
    </citation>
    <scope>NUCLEOTIDE SEQUENCE</scope>
    <source>
        <strain evidence="1">TP-CH-4</strain>
    </source>
</reference>
<dbReference type="EMBL" id="VIKU02000003">
    <property type="protein sequence ID" value="NHF60169.1"/>
    <property type="molecule type" value="Genomic_DNA"/>
</dbReference>
<dbReference type="Proteomes" id="UP000707206">
    <property type="component" value="Unassembled WGS sequence"/>
</dbReference>
<accession>A0A967E7E5</accession>